<dbReference type="EMBL" id="MU971350">
    <property type="protein sequence ID" value="KAK9239022.1"/>
    <property type="molecule type" value="Genomic_DNA"/>
</dbReference>
<dbReference type="Proteomes" id="UP001433508">
    <property type="component" value="Unassembled WGS sequence"/>
</dbReference>
<sequence>MAGLLAQTRALYEKCFLIFYRNSVWTAIRSFFLPVIFIWILGYAKNLFVPPGQYGVADPIPIRQLSEVIGDRKLVYLASTVGGLTSDMKKVMQTVTLGLPESQVIELDDPVELLTVCRQNLQGSSNCFGAIEWNSFDAENKLYNYSLRADSGLGAVSITNHKSDSEWYLLPLQWAVDAALVGLSVTDAPLSLPYTSISEAQHLQDIRVNYMTAVINYLSPAMYLAMIGVVYHLTGLVAAEREHGLSTLLESMGCRKAARHFSSFLAFSTLYVIGWIVIGVAVGVTMFSTSNLGTVIIFHILNGFANVSWSLVLAQPWNQTQLAGITSTGVCILLAIMSAVQRAVGPHNGVTSGVLGFIFPPMGYVFYIQENARYERLTMALSLVHAPPDGYTAPGIYWIGAVVQAVGYLYLAMVLERVRYGKQHRTTVSDHEYALTLSHITKTYKPFTFTGLFMPSKRPGPIEAVKDLSIRFRTGELSCLLGANGSGKTTTLEMVAGMQNPTSGTITFGSSTELGVCPQRNVMWDVLTVEEHVRIWDRIKAPRQSTKMEITELIRACDLSQKMKSLSKNLSGGQKRKLQLAIMFAGGSKVCCVDEVSSGLDPLSRKRIWDILLASRGQRTIILTTHFLDEADLLADSVAILAKGLLTVSGSPVKLKVDFGNGYRVFSIMPASGKEVVYEVENGSQIMSLVNRLERDGHKELRVSGPQLEDVFLKFVADSDDEIQELLKENEVVYQDDDDLSKDAAVVTIEGSDDLDLKVGAIVGLGGQILTMIRKRLIVTRRHPFPMFCVVVIPILVAGIVSQFIATYNGPTCDIQSSVDVQAYQSFSLSDMMNSIHMIVGPQSTAMEYLAGLSSYIIASNISSNPLTSSAISLDNTLAAFTDAVHANYSILLPGGIYFDSPGTIAYRVDGAHLSSAAGGIILGPIVLNMLDNIRANGTATIVTNYSPFQYPWVSSMGNSLQFITYFCLAMGAYPAFSTLYPTMERLQRVRALHYSNGLRVLPLWTAYVLYDFCFVLLVSVILVGILAGTNSNWFGLGYLFAVIMLYGFASVLLAFVISLIARSQLTAFALTAAYQCCYFLIYMIAYLSVNTYVAASSVDYSLEILYYVMAAFAPIANLIKALFLSFNLFSSICNGNSTYSYYGDIGAYGAPILYLVLQTVILFGVLIWWDSGLFRIRIGRKFRIPDAEEKAATADADLVSEVYRVENPENDDGLRVVHLSKRFGRFVAVEDVSFGVARGECFALLGPNGAGKSTTFNMIRGEVAPSDGKIFVEGASVTANRAQARTHLGVCPQFDAIDQMTVGETLAFYARLRGLKGADVNHNVDEIVSAVGLSRFRMRMAAKLSGGNRRKLSLGIALMSNPTVLLLDEPSSGMDAASKRLMWRTLSHVARGRSILLTTHSMEEADVLASRAGILAKDLLAVGSSDRLRQRYGDFYYISIIHVDGVLATEGAMRGIVRWAEDIFRGHKVVVNDIMYHGQVKLAVQTRGEKEDLSVVQIFKSVEKDKDKIGIMYYSVSQASLEQVFLKIVGEHDVTEEGYNR</sequence>
<keyword evidence="2" id="KW-1185">Reference proteome</keyword>
<protein>
    <submittedName>
        <fullName evidence="1">Uncharacterized protein</fullName>
    </submittedName>
</protein>
<evidence type="ECO:0000313" key="1">
    <source>
        <dbReference type="EMBL" id="KAK9239022.1"/>
    </source>
</evidence>
<evidence type="ECO:0000313" key="2">
    <source>
        <dbReference type="Proteomes" id="UP001433508"/>
    </source>
</evidence>
<accession>A0ACC3T504</accession>
<gene>
    <name evidence="1" type="ORF">V1525DRAFT_431323</name>
</gene>
<comment type="caution">
    <text evidence="1">The sequence shown here is derived from an EMBL/GenBank/DDBJ whole genome shotgun (WGS) entry which is preliminary data.</text>
</comment>
<reference evidence="2" key="1">
    <citation type="journal article" date="2024" name="Front. Bioeng. Biotechnol.">
        <title>Genome-scale model development and genomic sequencing of the oleaginous clade Lipomyces.</title>
        <authorList>
            <person name="Czajka J.J."/>
            <person name="Han Y."/>
            <person name="Kim J."/>
            <person name="Mondo S.J."/>
            <person name="Hofstad B.A."/>
            <person name="Robles A."/>
            <person name="Haridas S."/>
            <person name="Riley R."/>
            <person name="LaButti K."/>
            <person name="Pangilinan J."/>
            <person name="Andreopoulos W."/>
            <person name="Lipzen A."/>
            <person name="Yan J."/>
            <person name="Wang M."/>
            <person name="Ng V."/>
            <person name="Grigoriev I.V."/>
            <person name="Spatafora J.W."/>
            <person name="Magnuson J.K."/>
            <person name="Baker S.E."/>
            <person name="Pomraning K.R."/>
        </authorList>
    </citation>
    <scope>NUCLEOTIDE SEQUENCE [LARGE SCALE GENOMIC DNA]</scope>
    <source>
        <strain evidence="2">CBS 7786</strain>
    </source>
</reference>
<proteinExistence type="predicted"/>
<organism evidence="1 2">
    <name type="scientific">Lipomyces kononenkoae</name>
    <name type="common">Yeast</name>
    <dbReference type="NCBI Taxonomy" id="34357"/>
    <lineage>
        <taxon>Eukaryota</taxon>
        <taxon>Fungi</taxon>
        <taxon>Dikarya</taxon>
        <taxon>Ascomycota</taxon>
        <taxon>Saccharomycotina</taxon>
        <taxon>Lipomycetes</taxon>
        <taxon>Lipomycetales</taxon>
        <taxon>Lipomycetaceae</taxon>
        <taxon>Lipomyces</taxon>
    </lineage>
</organism>
<name>A0ACC3T504_LIPKO</name>